<accession>A0AAN9IQH6</accession>
<keyword evidence="3" id="KW-1185">Reference proteome</keyword>
<dbReference type="Proteomes" id="UP001359559">
    <property type="component" value="Unassembled WGS sequence"/>
</dbReference>
<feature type="transmembrane region" description="Helical" evidence="1">
    <location>
        <begin position="69"/>
        <end position="87"/>
    </location>
</feature>
<feature type="transmembrane region" description="Helical" evidence="1">
    <location>
        <begin position="31"/>
        <end position="49"/>
    </location>
</feature>
<evidence type="ECO:0000256" key="1">
    <source>
        <dbReference type="SAM" id="Phobius"/>
    </source>
</evidence>
<comment type="caution">
    <text evidence="2">The sequence shown here is derived from an EMBL/GenBank/DDBJ whole genome shotgun (WGS) entry which is preliminary data.</text>
</comment>
<evidence type="ECO:0000313" key="3">
    <source>
        <dbReference type="Proteomes" id="UP001359559"/>
    </source>
</evidence>
<keyword evidence="1" id="KW-1133">Transmembrane helix</keyword>
<keyword evidence="1" id="KW-0812">Transmembrane</keyword>
<organism evidence="2 3">
    <name type="scientific">Clitoria ternatea</name>
    <name type="common">Butterfly pea</name>
    <dbReference type="NCBI Taxonomy" id="43366"/>
    <lineage>
        <taxon>Eukaryota</taxon>
        <taxon>Viridiplantae</taxon>
        <taxon>Streptophyta</taxon>
        <taxon>Embryophyta</taxon>
        <taxon>Tracheophyta</taxon>
        <taxon>Spermatophyta</taxon>
        <taxon>Magnoliopsida</taxon>
        <taxon>eudicotyledons</taxon>
        <taxon>Gunneridae</taxon>
        <taxon>Pentapetalae</taxon>
        <taxon>rosids</taxon>
        <taxon>fabids</taxon>
        <taxon>Fabales</taxon>
        <taxon>Fabaceae</taxon>
        <taxon>Papilionoideae</taxon>
        <taxon>50 kb inversion clade</taxon>
        <taxon>NPAAA clade</taxon>
        <taxon>indigoferoid/millettioid clade</taxon>
        <taxon>Phaseoleae</taxon>
        <taxon>Clitoria</taxon>
    </lineage>
</organism>
<gene>
    <name evidence="2" type="ORF">RJT34_19153</name>
</gene>
<evidence type="ECO:0000313" key="2">
    <source>
        <dbReference type="EMBL" id="KAK7284407.1"/>
    </source>
</evidence>
<name>A0AAN9IQH6_CLITE</name>
<proteinExistence type="predicted"/>
<protein>
    <submittedName>
        <fullName evidence="2">Uncharacterized protein</fullName>
    </submittedName>
</protein>
<dbReference type="AlphaFoldDB" id="A0AAN9IQH6"/>
<dbReference type="EMBL" id="JAYKXN010000005">
    <property type="protein sequence ID" value="KAK7284407.1"/>
    <property type="molecule type" value="Genomic_DNA"/>
</dbReference>
<keyword evidence="1" id="KW-0472">Membrane</keyword>
<sequence length="103" mass="11690">MKAHCHHHWPTPLSPSMLHPPRSTLQRNYTAQLYSVFVHGFLTCCVINLVPTTTTPPHHTFLTLMKPTIAMGLGFEGCVLGLNMMNVDDGRFDRRKSGWVVWC</sequence>
<reference evidence="2 3" key="1">
    <citation type="submission" date="2024-01" db="EMBL/GenBank/DDBJ databases">
        <title>The genomes of 5 underutilized Papilionoideae crops provide insights into root nodulation and disease resistance.</title>
        <authorList>
            <person name="Yuan L."/>
        </authorList>
    </citation>
    <scope>NUCLEOTIDE SEQUENCE [LARGE SCALE GENOMIC DNA]</scope>
    <source>
        <strain evidence="2">LY-2023</strain>
        <tissue evidence="2">Leaf</tissue>
    </source>
</reference>